<reference evidence="2" key="1">
    <citation type="journal article" date="2023" name="Front. Plant Sci.">
        <title>Chromosomal-level genome assembly of Melastoma candidum provides insights into trichome evolution.</title>
        <authorList>
            <person name="Zhong Y."/>
            <person name="Wu W."/>
            <person name="Sun C."/>
            <person name="Zou P."/>
            <person name="Liu Y."/>
            <person name="Dai S."/>
            <person name="Zhou R."/>
        </authorList>
    </citation>
    <scope>NUCLEOTIDE SEQUENCE [LARGE SCALE GENOMIC DNA]</scope>
</reference>
<dbReference type="Proteomes" id="UP001057402">
    <property type="component" value="Chromosome 10"/>
</dbReference>
<gene>
    <name evidence="1" type="ORF">MLD38_034292</name>
</gene>
<sequence>MSQGQLPLRNSKFHTSAQELLNELCSLGSNDYDAKRPKGQKGSKGQEDEKRNGSAASSSKQEQSLQLLELVELQRRKAKLLAMLEEVDRRYRHYCSQMKAVVTSFELVAGVGSATVYSVFASKAMSRHFRCLRDGIVGQLQVTRKAMEEPVIKASINQTMKVKKSGVWAFSSSMGQSRQSRVNVWVSENLEMGRLLKSMGRQDRRSSVGQDRSDQCDSSRVGHGYKDDRFPARAFPRGGIMPADAHTNGLLGPLFEKDSVWGISSLEFRRSNRG</sequence>
<proteinExistence type="predicted"/>
<comment type="caution">
    <text evidence="1">The sequence shown here is derived from an EMBL/GenBank/DDBJ whole genome shotgun (WGS) entry which is preliminary data.</text>
</comment>
<dbReference type="EMBL" id="CM042889">
    <property type="protein sequence ID" value="KAI4320851.1"/>
    <property type="molecule type" value="Genomic_DNA"/>
</dbReference>
<evidence type="ECO:0000313" key="1">
    <source>
        <dbReference type="EMBL" id="KAI4320851.1"/>
    </source>
</evidence>
<accession>A0ACB9MD82</accession>
<name>A0ACB9MD82_9MYRT</name>
<organism evidence="1 2">
    <name type="scientific">Melastoma candidum</name>
    <dbReference type="NCBI Taxonomy" id="119954"/>
    <lineage>
        <taxon>Eukaryota</taxon>
        <taxon>Viridiplantae</taxon>
        <taxon>Streptophyta</taxon>
        <taxon>Embryophyta</taxon>
        <taxon>Tracheophyta</taxon>
        <taxon>Spermatophyta</taxon>
        <taxon>Magnoliopsida</taxon>
        <taxon>eudicotyledons</taxon>
        <taxon>Gunneridae</taxon>
        <taxon>Pentapetalae</taxon>
        <taxon>rosids</taxon>
        <taxon>malvids</taxon>
        <taxon>Myrtales</taxon>
        <taxon>Melastomataceae</taxon>
        <taxon>Melastomatoideae</taxon>
        <taxon>Melastomateae</taxon>
        <taxon>Melastoma</taxon>
    </lineage>
</organism>
<evidence type="ECO:0000313" key="2">
    <source>
        <dbReference type="Proteomes" id="UP001057402"/>
    </source>
</evidence>
<keyword evidence="2" id="KW-1185">Reference proteome</keyword>
<protein>
    <submittedName>
        <fullName evidence="1">Uncharacterized protein</fullName>
    </submittedName>
</protein>